<evidence type="ECO:0000313" key="2">
    <source>
        <dbReference type="Proteomes" id="UP000231098"/>
    </source>
</evidence>
<sequence length="62" mass="6842">MTEEEAHLVKIWPDILGMDPEADSAMAEHLVSLGIFDVDPEKRKKALVELLGIIKLAIDSQA</sequence>
<dbReference type="AlphaFoldDB" id="A0A2H0XCK2"/>
<proteinExistence type="predicted"/>
<dbReference type="EMBL" id="PEYV01000005">
    <property type="protein sequence ID" value="PIS21899.1"/>
    <property type="molecule type" value="Genomic_DNA"/>
</dbReference>
<gene>
    <name evidence="1" type="ORF">COT51_00310</name>
</gene>
<evidence type="ECO:0000313" key="1">
    <source>
        <dbReference type="EMBL" id="PIS21899.1"/>
    </source>
</evidence>
<protein>
    <submittedName>
        <fullName evidence="1">Uncharacterized protein</fullName>
    </submittedName>
</protein>
<accession>A0A2H0XCK2</accession>
<reference evidence="2" key="1">
    <citation type="submission" date="2017-09" db="EMBL/GenBank/DDBJ databases">
        <title>Depth-based differentiation of microbial function through sediment-hosted aquifers and enrichment of novel symbionts in the deep terrestrial subsurface.</title>
        <authorList>
            <person name="Probst A.J."/>
            <person name="Ladd B."/>
            <person name="Jarett J.K."/>
            <person name="Geller-Mcgrath D.E."/>
            <person name="Sieber C.M.K."/>
            <person name="Emerson J.B."/>
            <person name="Anantharaman K."/>
            <person name="Thomas B.C."/>
            <person name="Malmstrom R."/>
            <person name="Stieglmeier M."/>
            <person name="Klingl A."/>
            <person name="Woyke T."/>
            <person name="Ryan C.M."/>
            <person name="Banfield J.F."/>
        </authorList>
    </citation>
    <scope>NUCLEOTIDE SEQUENCE [LARGE SCALE GENOMIC DNA]</scope>
</reference>
<comment type="caution">
    <text evidence="1">The sequence shown here is derived from an EMBL/GenBank/DDBJ whole genome shotgun (WGS) entry which is preliminary data.</text>
</comment>
<name>A0A2H0XCK2_UNCKA</name>
<organism evidence="1 2">
    <name type="scientific">candidate division WWE3 bacterium CG08_land_8_20_14_0_20_41_15</name>
    <dbReference type="NCBI Taxonomy" id="1975086"/>
    <lineage>
        <taxon>Bacteria</taxon>
        <taxon>Katanobacteria</taxon>
    </lineage>
</organism>
<dbReference type="Proteomes" id="UP000231098">
    <property type="component" value="Unassembled WGS sequence"/>
</dbReference>